<feature type="region of interest" description="Disordered" evidence="1">
    <location>
        <begin position="1"/>
        <end position="22"/>
    </location>
</feature>
<evidence type="ECO:0000313" key="2">
    <source>
        <dbReference type="EMBL" id="CTR05330.1"/>
    </source>
</evidence>
<dbReference type="OrthoDB" id="2536659at2759"/>
<reference evidence="3 5" key="2">
    <citation type="journal article" date="2018" name="Elife">
        <title>Functional genomics of lipid metabolism in the oleaginous yeast Rhodosporidium toruloides.</title>
        <authorList>
            <person name="Coradetti S.T."/>
            <person name="Pinel D."/>
            <person name="Geiselman G."/>
            <person name="Ito M."/>
            <person name="Mondo S."/>
            <person name="Reilly M.C."/>
            <person name="Cheng Y.F."/>
            <person name="Bauer S."/>
            <person name="Grigoriev I."/>
            <person name="Gladden J.M."/>
            <person name="Simmons B.A."/>
            <person name="Brem R."/>
            <person name="Arkin A.P."/>
            <person name="Skerker J.M."/>
        </authorList>
    </citation>
    <scope>NUCLEOTIDE SEQUENCE [LARGE SCALE GENOMIC DNA]</scope>
    <source>
        <strain evidence="3 5">NBRC 0880</strain>
    </source>
</reference>
<proteinExistence type="predicted"/>
<dbReference type="OMA" id="YQKKHDR"/>
<feature type="compositionally biased region" description="Basic and acidic residues" evidence="1">
    <location>
        <begin position="370"/>
        <end position="382"/>
    </location>
</feature>
<organism evidence="2 4">
    <name type="scientific">Rhodotorula toruloides</name>
    <name type="common">Yeast</name>
    <name type="synonym">Rhodosporidium toruloides</name>
    <dbReference type="NCBI Taxonomy" id="5286"/>
    <lineage>
        <taxon>Eukaryota</taxon>
        <taxon>Fungi</taxon>
        <taxon>Dikarya</taxon>
        <taxon>Basidiomycota</taxon>
        <taxon>Pucciniomycotina</taxon>
        <taxon>Microbotryomycetes</taxon>
        <taxon>Sporidiobolales</taxon>
        <taxon>Sporidiobolaceae</taxon>
        <taxon>Rhodotorula</taxon>
    </lineage>
</organism>
<feature type="compositionally biased region" description="Basic and acidic residues" evidence="1">
    <location>
        <begin position="633"/>
        <end position="649"/>
    </location>
</feature>
<keyword evidence="4" id="KW-1185">Reference proteome</keyword>
<evidence type="ECO:0000313" key="4">
    <source>
        <dbReference type="Proteomes" id="UP000199069"/>
    </source>
</evidence>
<evidence type="ECO:0000313" key="5">
    <source>
        <dbReference type="Proteomes" id="UP000239560"/>
    </source>
</evidence>
<feature type="region of interest" description="Disordered" evidence="1">
    <location>
        <begin position="456"/>
        <end position="670"/>
    </location>
</feature>
<evidence type="ECO:0000313" key="3">
    <source>
        <dbReference type="EMBL" id="PRQ76898.1"/>
    </source>
</evidence>
<accession>A0A0K3C9Y6</accession>
<feature type="compositionally biased region" description="Polar residues" evidence="1">
    <location>
        <begin position="1"/>
        <end position="18"/>
    </location>
</feature>
<dbReference type="EMBL" id="CWKI01000002">
    <property type="protein sequence ID" value="CTR05330.1"/>
    <property type="molecule type" value="Genomic_DNA"/>
</dbReference>
<dbReference type="STRING" id="5286.A0A0K3C9Y6"/>
<dbReference type="EMBL" id="LCTV02000002">
    <property type="protein sequence ID" value="PRQ76898.1"/>
    <property type="molecule type" value="Genomic_DNA"/>
</dbReference>
<gene>
    <name evidence="2" type="primary">FGENESH: predicted gene_2.360</name>
    <name evidence="3" type="ORF">AAT19DRAFT_12316</name>
    <name evidence="2" type="ORF">BN2166_0011910</name>
</gene>
<evidence type="ECO:0000256" key="1">
    <source>
        <dbReference type="SAM" id="MobiDB-lite"/>
    </source>
</evidence>
<protein>
    <submittedName>
        <fullName evidence="2">Uncharacterized protein</fullName>
    </submittedName>
</protein>
<reference evidence="2 4" key="1">
    <citation type="submission" date="2015-07" db="EMBL/GenBank/DDBJ databases">
        <authorList>
            <person name="Cajimat M.N.B."/>
            <person name="Milazzo M.L."/>
            <person name="Fulhorst C.F."/>
        </authorList>
    </citation>
    <scope>NUCLEOTIDE SEQUENCE [LARGE SCALE GENOMIC DNA]</scope>
    <source>
        <strain evidence="2">Single colony</strain>
    </source>
</reference>
<feature type="region of interest" description="Disordered" evidence="1">
    <location>
        <begin position="365"/>
        <end position="427"/>
    </location>
</feature>
<dbReference type="Proteomes" id="UP000239560">
    <property type="component" value="Unassembled WGS sequence"/>
</dbReference>
<sequence length="686" mass="71951">MNDSTPPGYSTAGQTGSVLVNLAPPPNSGATFQVGYLGHGQASIEGEVQIKYAGGEEERRPPFSRLEIEFRGVERDGQAEGIELFDSKKVIWGLGAAGSSSDGDTGSFPPSSVPFKLDLTPDLPTCLHVGTSSLEYTLTATLYSSDPDVLPILRCSPVHLTRRTPPGSLLASSSSAALVDPPASTSPVTVSAQDPLAFSLRLPRTVFRQSEPIELVTRIEVPDSKRVGAGLRLRTVSAELVRTITVSSATRMSRAFEEGEGGIVEDAAEKVVHRTVLAHSGKSARFSPSRPIIIRLVLHPPAEPSCETITQATILHSVDFSVVVTVGLVNISTASSSSGTSTSTSSALPATLDAILSRNILIVPDTPSGRSDKQKEVMRDLAEDATESSESWRQVEAPVPTYVENSELDDGVPAASGSGWPGGVVRGDSAGQVPLAYSETGDEEEYDGYEDVSLAATLSDRPPPPRIDDDVSPPSVGEPSSSLGLQIAAAAGDVIDEADEGDPLTPPPNDFAAYPLPPPSDSHAPSPRHSSISSPPPLFQSHASPALLEPATPPPHIDFPPLPSLAPDDFTSTPYDPPPSEPASPASGDPPPLSPFSQGLQGLPPPYFGSPARTPDATMERGGGSLSGGSEASVRERSVSAEEEAAGRAEEDEGRPPPYEQRQDGAYEEGVQMLRYGVNRRGELVL</sequence>
<feature type="compositionally biased region" description="Low complexity" evidence="1">
    <location>
        <begin position="472"/>
        <end position="485"/>
    </location>
</feature>
<name>A0A0K3C9Y6_RHOTO</name>
<feature type="compositionally biased region" description="Pro residues" evidence="1">
    <location>
        <begin position="575"/>
        <end position="594"/>
    </location>
</feature>
<feature type="compositionally biased region" description="Pro residues" evidence="1">
    <location>
        <begin position="551"/>
        <end position="564"/>
    </location>
</feature>
<feature type="compositionally biased region" description="Pro residues" evidence="1">
    <location>
        <begin position="504"/>
        <end position="520"/>
    </location>
</feature>
<dbReference type="AlphaFoldDB" id="A0A0K3C9Y6"/>
<dbReference type="Proteomes" id="UP000199069">
    <property type="component" value="Unassembled WGS sequence"/>
</dbReference>